<feature type="transmembrane region" description="Helical" evidence="1">
    <location>
        <begin position="30"/>
        <end position="49"/>
    </location>
</feature>
<protein>
    <submittedName>
        <fullName evidence="2">Uncharacterized protein</fullName>
    </submittedName>
</protein>
<dbReference type="EMBL" id="AFVQ02000070">
    <property type="protein sequence ID" value="KLI02830.1"/>
    <property type="molecule type" value="Genomic_DNA"/>
</dbReference>
<evidence type="ECO:0000256" key="1">
    <source>
        <dbReference type="SAM" id="Phobius"/>
    </source>
</evidence>
<evidence type="ECO:0000313" key="3">
    <source>
        <dbReference type="Proteomes" id="UP000035553"/>
    </source>
</evidence>
<name>A0A0U1QPW2_9BACL</name>
<reference evidence="2 3" key="1">
    <citation type="journal article" date="2011" name="J. Bacteriol.">
        <title>Draft genome sequence of Sporolactobacillus inulinus strain CASD, an efficient D-lactic acid-producing bacterium with high-concentration lactate tolerance capability.</title>
        <authorList>
            <person name="Yu B."/>
            <person name="Su F."/>
            <person name="Wang L."/>
            <person name="Xu K."/>
            <person name="Zhao B."/>
            <person name="Xu P."/>
        </authorList>
    </citation>
    <scope>NUCLEOTIDE SEQUENCE [LARGE SCALE GENOMIC DNA]</scope>
    <source>
        <strain evidence="2 3">CASD</strain>
    </source>
</reference>
<feature type="transmembrane region" description="Helical" evidence="1">
    <location>
        <begin position="7"/>
        <end position="24"/>
    </location>
</feature>
<evidence type="ECO:0000313" key="2">
    <source>
        <dbReference type="EMBL" id="KLI02830.1"/>
    </source>
</evidence>
<dbReference type="RefSeq" id="WP_010025004.1">
    <property type="nucleotide sequence ID" value="NZ_AFVQ02000070.1"/>
</dbReference>
<keyword evidence="1" id="KW-1133">Transmembrane helix</keyword>
<gene>
    <name evidence="2" type="ORF">SINU_05775</name>
</gene>
<keyword evidence="1" id="KW-0812">Transmembrane</keyword>
<keyword evidence="1" id="KW-0472">Membrane</keyword>
<dbReference type="Proteomes" id="UP000035553">
    <property type="component" value="Unassembled WGS sequence"/>
</dbReference>
<sequence length="67" mass="7999">MYTLLYTSYFGLLFIFLLFVGFRISMGEMILIYLLICFPCIMPFVVLLLDQPYDERKKAEKMERDAN</sequence>
<dbReference type="AlphaFoldDB" id="A0A0U1QPW2"/>
<dbReference type="STRING" id="1069536.SINU_05775"/>
<keyword evidence="3" id="KW-1185">Reference proteome</keyword>
<proteinExistence type="predicted"/>
<organism evidence="2 3">
    <name type="scientific">Sporolactobacillus inulinus CASD</name>
    <dbReference type="NCBI Taxonomy" id="1069536"/>
    <lineage>
        <taxon>Bacteria</taxon>
        <taxon>Bacillati</taxon>
        <taxon>Bacillota</taxon>
        <taxon>Bacilli</taxon>
        <taxon>Bacillales</taxon>
        <taxon>Sporolactobacillaceae</taxon>
        <taxon>Sporolactobacillus</taxon>
    </lineage>
</organism>
<comment type="caution">
    <text evidence="2">The sequence shown here is derived from an EMBL/GenBank/DDBJ whole genome shotgun (WGS) entry which is preliminary data.</text>
</comment>
<accession>A0A0U1QPW2</accession>